<dbReference type="Proteomes" id="UP000288395">
    <property type="component" value="Unassembled WGS sequence"/>
</dbReference>
<accession>A0A432W0E4</accession>
<evidence type="ECO:0000313" key="3">
    <source>
        <dbReference type="Proteomes" id="UP000288395"/>
    </source>
</evidence>
<dbReference type="PANTHER" id="PTHR37953">
    <property type="entry name" value="UPF0127 PROTEIN MJ1496"/>
    <property type="match status" value="1"/>
</dbReference>
<dbReference type="AlphaFoldDB" id="A0A432W0E4"/>
<gene>
    <name evidence="2" type="ORF">CWE08_04605</name>
</gene>
<feature type="signal peptide" evidence="1">
    <location>
        <begin position="1"/>
        <end position="26"/>
    </location>
</feature>
<dbReference type="InterPro" id="IPR038695">
    <property type="entry name" value="Saro_0823-like_sf"/>
</dbReference>
<organism evidence="2 3">
    <name type="scientific">Aliidiomarina iranensis</name>
    <dbReference type="NCBI Taxonomy" id="1434071"/>
    <lineage>
        <taxon>Bacteria</taxon>
        <taxon>Pseudomonadati</taxon>
        <taxon>Pseudomonadota</taxon>
        <taxon>Gammaproteobacteria</taxon>
        <taxon>Alteromonadales</taxon>
        <taxon>Idiomarinaceae</taxon>
        <taxon>Aliidiomarina</taxon>
    </lineage>
</organism>
<dbReference type="OrthoDB" id="5526466at2"/>
<feature type="chain" id="PRO_5019551188" description="DUF192 domain-containing protein" evidence="1">
    <location>
        <begin position="27"/>
        <end position="185"/>
    </location>
</feature>
<dbReference type="InterPro" id="IPR003795">
    <property type="entry name" value="DUF192"/>
</dbReference>
<dbReference type="PANTHER" id="PTHR37953:SF1">
    <property type="entry name" value="UPF0127 PROTEIN MJ1496"/>
    <property type="match status" value="1"/>
</dbReference>
<evidence type="ECO:0000313" key="2">
    <source>
        <dbReference type="EMBL" id="RUO22462.1"/>
    </source>
</evidence>
<keyword evidence="1" id="KW-0732">Signal</keyword>
<name>A0A432W0E4_9GAMM</name>
<dbReference type="RefSeq" id="WP_126766041.1">
    <property type="nucleotide sequence ID" value="NZ_PIPJ01000002.1"/>
</dbReference>
<evidence type="ECO:0000256" key="1">
    <source>
        <dbReference type="SAM" id="SignalP"/>
    </source>
</evidence>
<proteinExistence type="predicted"/>
<dbReference type="Gene3D" id="2.60.120.1140">
    <property type="entry name" value="Protein of unknown function DUF192"/>
    <property type="match status" value="1"/>
</dbReference>
<reference evidence="3" key="1">
    <citation type="journal article" date="2018" name="Front. Microbiol.">
        <title>Genome-Based Analysis Reveals the Taxonomy and Diversity of the Family Idiomarinaceae.</title>
        <authorList>
            <person name="Liu Y."/>
            <person name="Lai Q."/>
            <person name="Shao Z."/>
        </authorList>
    </citation>
    <scope>NUCLEOTIDE SEQUENCE [LARGE SCALE GENOMIC DNA]</scope>
    <source>
        <strain evidence="3">GBPy7</strain>
    </source>
</reference>
<dbReference type="EMBL" id="PIPJ01000002">
    <property type="protein sequence ID" value="RUO22462.1"/>
    <property type="molecule type" value="Genomic_DNA"/>
</dbReference>
<comment type="caution">
    <text evidence="2">The sequence shown here is derived from an EMBL/GenBank/DDBJ whole genome shotgun (WGS) entry which is preliminary data.</text>
</comment>
<protein>
    <recommendedName>
        <fullName evidence="4">DUF192 domain-containing protein</fullName>
    </recommendedName>
</protein>
<sequence length="185" mass="20394">MRIKLIAATLLIVGMLGYSVALPSFAAQNSANQLSFVSASGTQAELQPHNLCLRSASATQTLSAEFAITAETRAEGLMMRETLAENAAMLFVYDYTASRSFWMYRTLIPLDIAYINARGEILDIQQMQPCRSYWSNRCPSYPAAAPFLYALEVNLGKFAEWGVSVGDTLLASDCETSIEDAQPWR</sequence>
<keyword evidence="3" id="KW-1185">Reference proteome</keyword>
<dbReference type="Pfam" id="PF02643">
    <property type="entry name" value="DUF192"/>
    <property type="match status" value="1"/>
</dbReference>
<evidence type="ECO:0008006" key="4">
    <source>
        <dbReference type="Google" id="ProtNLM"/>
    </source>
</evidence>